<dbReference type="Proteomes" id="UP000231474">
    <property type="component" value="Unassembled WGS sequence"/>
</dbReference>
<keyword evidence="1" id="KW-0175">Coiled coil</keyword>
<feature type="coiled-coil region" evidence="1">
    <location>
        <begin position="49"/>
        <end position="98"/>
    </location>
</feature>
<evidence type="ECO:0000313" key="3">
    <source>
        <dbReference type="Proteomes" id="UP000231474"/>
    </source>
</evidence>
<comment type="caution">
    <text evidence="2">The sequence shown here is derived from an EMBL/GenBank/DDBJ whole genome shotgun (WGS) entry which is preliminary data.</text>
</comment>
<name>A0A2M8L475_9BACT</name>
<protein>
    <submittedName>
        <fullName evidence="2">Uncharacterized protein</fullName>
    </submittedName>
</protein>
<accession>A0A2M8L475</accession>
<sequence length="213" mass="24742">MPRFSLPKIPRFSPIFFLLIFVLLILAVEAGYYYFRVKRRPAPQPVFISEEAKKEAEELKTIVKSREERSGTTLEAIKQALEEQKEEIEAEKRLMVSEACRWVPKTDPTIGIYKLDRPLTGIVEYFYEARIEKVEEAKVGDCVFDNLILTHRQEFTVAIPRGLLASGALGEVPVSFLAQFKGNFLNFRVRYQEEQKTGKLKIIEWEIIYFITD</sequence>
<organism evidence="2 3">
    <name type="scientific">Candidatus Shapirobacteria bacterium CG10_big_fil_rev_8_21_14_0_10_40_9</name>
    <dbReference type="NCBI Taxonomy" id="1974888"/>
    <lineage>
        <taxon>Bacteria</taxon>
        <taxon>Candidatus Shapironibacteriota</taxon>
    </lineage>
</organism>
<gene>
    <name evidence="2" type="ORF">COU95_00750</name>
</gene>
<evidence type="ECO:0000313" key="2">
    <source>
        <dbReference type="EMBL" id="PJE67735.1"/>
    </source>
</evidence>
<evidence type="ECO:0000256" key="1">
    <source>
        <dbReference type="SAM" id="Coils"/>
    </source>
</evidence>
<proteinExistence type="predicted"/>
<dbReference type="AlphaFoldDB" id="A0A2M8L475"/>
<reference evidence="3" key="1">
    <citation type="submission" date="2017-09" db="EMBL/GenBank/DDBJ databases">
        <title>Depth-based differentiation of microbial function through sediment-hosted aquifers and enrichment of novel symbionts in the deep terrestrial subsurface.</title>
        <authorList>
            <person name="Probst A.J."/>
            <person name="Ladd B."/>
            <person name="Jarett J.K."/>
            <person name="Geller-Mcgrath D.E."/>
            <person name="Sieber C.M.K."/>
            <person name="Emerson J.B."/>
            <person name="Anantharaman K."/>
            <person name="Thomas B.C."/>
            <person name="Malmstrom R."/>
            <person name="Stieglmeier M."/>
            <person name="Klingl A."/>
            <person name="Woyke T."/>
            <person name="Ryan C.M."/>
            <person name="Banfield J.F."/>
        </authorList>
    </citation>
    <scope>NUCLEOTIDE SEQUENCE [LARGE SCALE GENOMIC DNA]</scope>
</reference>
<dbReference type="EMBL" id="PFEK01000013">
    <property type="protein sequence ID" value="PJE67735.1"/>
    <property type="molecule type" value="Genomic_DNA"/>
</dbReference>